<feature type="transmembrane region" description="Helical" evidence="1">
    <location>
        <begin position="116"/>
        <end position="134"/>
    </location>
</feature>
<accession>A0ABQ9JXR5</accession>
<keyword evidence="1" id="KW-1133">Transmembrane helix</keyword>
<feature type="transmembrane region" description="Helical" evidence="1">
    <location>
        <begin position="61"/>
        <end position="79"/>
    </location>
</feature>
<reference evidence="2" key="1">
    <citation type="journal article" date="2023" name="Insect Mol. Biol.">
        <title>Genome sequencing provides insights into the evolution of gene families encoding plant cell wall-degrading enzymes in longhorned beetles.</title>
        <authorList>
            <person name="Shin N.R."/>
            <person name="Okamura Y."/>
            <person name="Kirsch R."/>
            <person name="Pauchet Y."/>
        </authorList>
    </citation>
    <scope>NUCLEOTIDE SEQUENCE</scope>
    <source>
        <strain evidence="2">MMC_N1</strain>
    </source>
</reference>
<name>A0ABQ9JXR5_9CUCU</name>
<comment type="caution">
    <text evidence="2">The sequence shown here is derived from an EMBL/GenBank/DDBJ whole genome shotgun (WGS) entry which is preliminary data.</text>
</comment>
<keyword evidence="3" id="KW-1185">Reference proteome</keyword>
<keyword evidence="1" id="KW-0472">Membrane</keyword>
<dbReference type="Proteomes" id="UP001162164">
    <property type="component" value="Unassembled WGS sequence"/>
</dbReference>
<proteinExistence type="predicted"/>
<keyword evidence="1" id="KW-0812">Transmembrane</keyword>
<gene>
    <name evidence="2" type="ORF">NQ317_016245</name>
</gene>
<sequence>MKLPRNFYACVVKLSAVNATFVKYLKRKTSNFTIPPTFYKFYTSSKWLEAATFEKIMEKPCIHVLTFLIFVVNMHYKFFYSFKPQPTKKCKCFNYFTVLNKNDTFILLYQFNQKQMFSLSLIFFNYYRFFMINLKKI</sequence>
<evidence type="ECO:0000313" key="2">
    <source>
        <dbReference type="EMBL" id="KAJ8983146.1"/>
    </source>
</evidence>
<evidence type="ECO:0000256" key="1">
    <source>
        <dbReference type="SAM" id="Phobius"/>
    </source>
</evidence>
<dbReference type="EMBL" id="JAPWTJ010000092">
    <property type="protein sequence ID" value="KAJ8983146.1"/>
    <property type="molecule type" value="Genomic_DNA"/>
</dbReference>
<organism evidence="2 3">
    <name type="scientific">Molorchus minor</name>
    <dbReference type="NCBI Taxonomy" id="1323400"/>
    <lineage>
        <taxon>Eukaryota</taxon>
        <taxon>Metazoa</taxon>
        <taxon>Ecdysozoa</taxon>
        <taxon>Arthropoda</taxon>
        <taxon>Hexapoda</taxon>
        <taxon>Insecta</taxon>
        <taxon>Pterygota</taxon>
        <taxon>Neoptera</taxon>
        <taxon>Endopterygota</taxon>
        <taxon>Coleoptera</taxon>
        <taxon>Polyphaga</taxon>
        <taxon>Cucujiformia</taxon>
        <taxon>Chrysomeloidea</taxon>
        <taxon>Cerambycidae</taxon>
        <taxon>Lamiinae</taxon>
        <taxon>Monochamini</taxon>
        <taxon>Molorchus</taxon>
    </lineage>
</organism>
<protein>
    <submittedName>
        <fullName evidence="2">Uncharacterized protein</fullName>
    </submittedName>
</protein>
<evidence type="ECO:0000313" key="3">
    <source>
        <dbReference type="Proteomes" id="UP001162164"/>
    </source>
</evidence>